<evidence type="ECO:0000256" key="2">
    <source>
        <dbReference type="ARBA" id="ARBA00004613"/>
    </source>
</evidence>
<feature type="transmembrane region" description="Helical" evidence="6">
    <location>
        <begin position="44"/>
        <end position="62"/>
    </location>
</feature>
<reference evidence="8" key="1">
    <citation type="journal article" date="2023" name="Plant J.">
        <title>The genome of the king protea, Protea cynaroides.</title>
        <authorList>
            <person name="Chang J."/>
            <person name="Duong T.A."/>
            <person name="Schoeman C."/>
            <person name="Ma X."/>
            <person name="Roodt D."/>
            <person name="Barker N."/>
            <person name="Li Z."/>
            <person name="Van de Peer Y."/>
            <person name="Mizrachi E."/>
        </authorList>
    </citation>
    <scope>NUCLEOTIDE SEQUENCE</scope>
    <source>
        <tissue evidence="8">Young leaves</tissue>
    </source>
</reference>
<proteinExistence type="predicted"/>
<dbReference type="InterPro" id="IPR006946">
    <property type="entry name" value="DGR2-like_dom"/>
</dbReference>
<dbReference type="PANTHER" id="PTHR31265">
    <property type="entry name" value="OS02G0527500 PROTEIN-RELATED"/>
    <property type="match status" value="1"/>
</dbReference>
<evidence type="ECO:0000256" key="3">
    <source>
        <dbReference type="ARBA" id="ARBA00022525"/>
    </source>
</evidence>
<evidence type="ECO:0000313" key="8">
    <source>
        <dbReference type="EMBL" id="KAJ4962991.1"/>
    </source>
</evidence>
<dbReference type="AlphaFoldDB" id="A0A9Q0HAI2"/>
<keyword evidence="5" id="KW-0325">Glycoprotein</keyword>
<comment type="subcellular location">
    <subcellularLocation>
        <location evidence="1">Cell envelope</location>
    </subcellularLocation>
    <subcellularLocation>
        <location evidence="2">Secreted</location>
    </subcellularLocation>
</comment>
<evidence type="ECO:0000256" key="5">
    <source>
        <dbReference type="ARBA" id="ARBA00023180"/>
    </source>
</evidence>
<keyword evidence="6" id="KW-0812">Transmembrane</keyword>
<keyword evidence="6" id="KW-0472">Membrane</keyword>
<dbReference type="OrthoDB" id="2000875at2759"/>
<dbReference type="PANTHER" id="PTHR31265:SF2">
    <property type="entry name" value="F17A17.37 PROTEIN"/>
    <property type="match status" value="1"/>
</dbReference>
<evidence type="ECO:0000256" key="4">
    <source>
        <dbReference type="ARBA" id="ARBA00022729"/>
    </source>
</evidence>
<dbReference type="GO" id="GO:0005576">
    <property type="term" value="C:extracellular region"/>
    <property type="evidence" value="ECO:0007669"/>
    <property type="project" value="UniProtKB-SubCell"/>
</dbReference>
<keyword evidence="3" id="KW-0964">Secreted</keyword>
<comment type="caution">
    <text evidence="8">The sequence shown here is derived from an EMBL/GenBank/DDBJ whole genome shotgun (WGS) entry which is preliminary data.</text>
</comment>
<evidence type="ECO:0000256" key="6">
    <source>
        <dbReference type="SAM" id="Phobius"/>
    </source>
</evidence>
<dbReference type="Proteomes" id="UP001141806">
    <property type="component" value="Unassembled WGS sequence"/>
</dbReference>
<dbReference type="Pfam" id="PF04862">
    <property type="entry name" value="DUF642"/>
    <property type="match status" value="1"/>
</dbReference>
<organism evidence="8 9">
    <name type="scientific">Protea cynaroides</name>
    <dbReference type="NCBI Taxonomy" id="273540"/>
    <lineage>
        <taxon>Eukaryota</taxon>
        <taxon>Viridiplantae</taxon>
        <taxon>Streptophyta</taxon>
        <taxon>Embryophyta</taxon>
        <taxon>Tracheophyta</taxon>
        <taxon>Spermatophyta</taxon>
        <taxon>Magnoliopsida</taxon>
        <taxon>Proteales</taxon>
        <taxon>Proteaceae</taxon>
        <taxon>Protea</taxon>
    </lineage>
</organism>
<sequence>MGSSTVQPCVISILLSSVSRWALQQFNRCLHRFLLISDVKDLFYVFFLIFIAGSTNTYAWGFRATSKVAKVIFYNPDIQENPACGPLLDTVAIKELYSPMPTKFNMVKNGDFEEGPHLFNDSINGVLLPSK</sequence>
<dbReference type="EMBL" id="JAMYWD010000008">
    <property type="protein sequence ID" value="KAJ4962991.1"/>
    <property type="molecule type" value="Genomic_DNA"/>
</dbReference>
<protein>
    <recommendedName>
        <fullName evidence="7">DUF642 domain-containing protein</fullName>
    </recommendedName>
</protein>
<keyword evidence="9" id="KW-1185">Reference proteome</keyword>
<evidence type="ECO:0000256" key="1">
    <source>
        <dbReference type="ARBA" id="ARBA00004196"/>
    </source>
</evidence>
<accession>A0A9Q0HAI2</accession>
<feature type="domain" description="DUF642" evidence="7">
    <location>
        <begin position="54"/>
        <end position="94"/>
    </location>
</feature>
<dbReference type="InterPro" id="IPR052437">
    <property type="entry name" value="Pectin_Meth_Modulator"/>
</dbReference>
<evidence type="ECO:0000313" key="9">
    <source>
        <dbReference type="Proteomes" id="UP001141806"/>
    </source>
</evidence>
<name>A0A9Q0HAI2_9MAGN</name>
<evidence type="ECO:0000259" key="7">
    <source>
        <dbReference type="Pfam" id="PF04862"/>
    </source>
</evidence>
<keyword evidence="4" id="KW-0732">Signal</keyword>
<keyword evidence="6" id="KW-1133">Transmembrane helix</keyword>
<gene>
    <name evidence="8" type="ORF">NE237_022930</name>
</gene>